<evidence type="ECO:0000256" key="6">
    <source>
        <dbReference type="SAM" id="Phobius"/>
    </source>
</evidence>
<comment type="subcellular location">
    <subcellularLocation>
        <location evidence="1">Cell membrane</location>
        <topology evidence="1">Multi-pass membrane protein</topology>
    </subcellularLocation>
</comment>
<keyword evidence="3 6" id="KW-0812">Transmembrane</keyword>
<dbReference type="AlphaFoldDB" id="L0K1W0"/>
<keyword evidence="9" id="KW-1185">Reference proteome</keyword>
<feature type="transmembrane region" description="Helical" evidence="6">
    <location>
        <begin position="60"/>
        <end position="80"/>
    </location>
</feature>
<dbReference type="Pfam" id="PF00482">
    <property type="entry name" value="T2SSF"/>
    <property type="match status" value="1"/>
</dbReference>
<dbReference type="InterPro" id="IPR056569">
    <property type="entry name" value="ArlJ-like"/>
</dbReference>
<dbReference type="KEGG" id="nou:Natoc_2327"/>
<keyword evidence="5 6" id="KW-0472">Membrane</keyword>
<evidence type="ECO:0000313" key="9">
    <source>
        <dbReference type="Proteomes" id="UP000010878"/>
    </source>
</evidence>
<dbReference type="STRING" id="694430.Natoc_2327"/>
<feature type="domain" description="Type II secretion system protein GspF" evidence="7">
    <location>
        <begin position="99"/>
        <end position="226"/>
    </location>
</feature>
<evidence type="ECO:0000256" key="2">
    <source>
        <dbReference type="ARBA" id="ARBA00022475"/>
    </source>
</evidence>
<dbReference type="PANTHER" id="PTHR35402:SF2">
    <property type="entry name" value="FLAGELLA ACCESSORY PROTEIN J"/>
    <property type="match status" value="1"/>
</dbReference>
<keyword evidence="4 6" id="KW-1133">Transmembrane helix</keyword>
<dbReference type="GeneID" id="14404011"/>
<evidence type="ECO:0000256" key="3">
    <source>
        <dbReference type="ARBA" id="ARBA00022692"/>
    </source>
</evidence>
<dbReference type="OrthoDB" id="141855at2157"/>
<organism evidence="8 9">
    <name type="scientific">Natronococcus occultus SP4</name>
    <dbReference type="NCBI Taxonomy" id="694430"/>
    <lineage>
        <taxon>Archaea</taxon>
        <taxon>Methanobacteriati</taxon>
        <taxon>Methanobacteriota</taxon>
        <taxon>Stenosarchaea group</taxon>
        <taxon>Halobacteria</taxon>
        <taxon>Halobacteriales</taxon>
        <taxon>Natrialbaceae</taxon>
        <taxon>Natronococcus</taxon>
    </lineage>
</organism>
<feature type="transmembrane region" description="Helical" evidence="6">
    <location>
        <begin position="529"/>
        <end position="549"/>
    </location>
</feature>
<dbReference type="Proteomes" id="UP000010878">
    <property type="component" value="Chromosome"/>
</dbReference>
<dbReference type="EMBL" id="CP003929">
    <property type="protein sequence ID" value="AGB38103.1"/>
    <property type="molecule type" value="Genomic_DNA"/>
</dbReference>
<gene>
    <name evidence="8" type="ORF">Natoc_2327</name>
</gene>
<keyword evidence="8" id="KW-0966">Cell projection</keyword>
<feature type="transmembrane region" description="Helical" evidence="6">
    <location>
        <begin position="317"/>
        <end position="335"/>
    </location>
</feature>
<evidence type="ECO:0000256" key="1">
    <source>
        <dbReference type="ARBA" id="ARBA00004651"/>
    </source>
</evidence>
<dbReference type="eggNOG" id="arCOG01809">
    <property type="taxonomic scope" value="Archaea"/>
</dbReference>
<keyword evidence="2" id="KW-1003">Cell membrane</keyword>
<keyword evidence="8" id="KW-0282">Flagellum</keyword>
<feature type="transmembrane region" description="Helical" evidence="6">
    <location>
        <begin position="212"/>
        <end position="234"/>
    </location>
</feature>
<dbReference type="HOGENOM" id="CLU_479528_0_0_2"/>
<dbReference type="PANTHER" id="PTHR35402">
    <property type="entry name" value="INTEGRAL MEMBRANE PROTEIN-RELATED"/>
    <property type="match status" value="1"/>
</dbReference>
<feature type="transmembrane region" description="Helical" evidence="6">
    <location>
        <begin position="284"/>
        <end position="311"/>
    </location>
</feature>
<feature type="transmembrane region" description="Helical" evidence="6">
    <location>
        <begin position="561"/>
        <end position="582"/>
    </location>
</feature>
<accession>L0K1W0</accession>
<proteinExistence type="predicted"/>
<evidence type="ECO:0000313" key="8">
    <source>
        <dbReference type="EMBL" id="AGB38103.1"/>
    </source>
</evidence>
<name>L0K1W0_9EURY</name>
<dbReference type="InterPro" id="IPR018076">
    <property type="entry name" value="T2SS_GspF_dom"/>
</dbReference>
<reference evidence="8 9" key="1">
    <citation type="submission" date="2012-11" db="EMBL/GenBank/DDBJ databases">
        <title>FINISHED of Natronococcus occultus SP4, DSM 3396.</title>
        <authorList>
            <consortium name="DOE Joint Genome Institute"/>
            <person name="Eisen J."/>
            <person name="Huntemann M."/>
            <person name="Wei C.-L."/>
            <person name="Han J."/>
            <person name="Detter J.C."/>
            <person name="Han C."/>
            <person name="Tapia R."/>
            <person name="Chen A."/>
            <person name="Kyrpides N."/>
            <person name="Mavromatis K."/>
            <person name="Markowitz V."/>
            <person name="Szeto E."/>
            <person name="Ivanova N."/>
            <person name="Mikhailova N."/>
            <person name="Ovchinnikova G."/>
            <person name="Pagani I."/>
            <person name="Pati A."/>
            <person name="Goodwin L."/>
            <person name="Nordberg H.P."/>
            <person name="Cantor M.N."/>
            <person name="Hua S.X."/>
            <person name="Woyke T."/>
            <person name="Eisen J."/>
            <person name="Klenk H.-P."/>
            <person name="Klenk H.-P."/>
        </authorList>
    </citation>
    <scope>NUCLEOTIDE SEQUENCE [LARGE SCALE GENOMIC DNA]</scope>
    <source>
        <strain evidence="8 9">SP4</strain>
    </source>
</reference>
<protein>
    <submittedName>
        <fullName evidence="8">Archaeal flagella assembly protein J</fullName>
    </submittedName>
</protein>
<evidence type="ECO:0000256" key="5">
    <source>
        <dbReference type="ARBA" id="ARBA00023136"/>
    </source>
</evidence>
<evidence type="ECO:0000256" key="4">
    <source>
        <dbReference type="ARBA" id="ARBA00022989"/>
    </source>
</evidence>
<feature type="transmembrane region" description="Helical" evidence="6">
    <location>
        <begin position="240"/>
        <end position="263"/>
    </location>
</feature>
<feature type="transmembrane region" description="Helical" evidence="6">
    <location>
        <begin position="460"/>
        <end position="481"/>
    </location>
</feature>
<dbReference type="GO" id="GO:0005886">
    <property type="term" value="C:plasma membrane"/>
    <property type="evidence" value="ECO:0007669"/>
    <property type="project" value="UniProtKB-SubCell"/>
</dbReference>
<dbReference type="RefSeq" id="WP_015321546.1">
    <property type="nucleotide sequence ID" value="NC_019974.1"/>
</dbReference>
<keyword evidence="8" id="KW-0969">Cilium</keyword>
<evidence type="ECO:0000259" key="7">
    <source>
        <dbReference type="Pfam" id="PF00482"/>
    </source>
</evidence>
<sequence length="588" mass="64167">MSSETHSSPELAARSALRELGMAYERMEMSTDRYLLFVVAPAVGLSLALPLLAILVGLPLLIAVPLFLVGLLAVAVAVGYPKLLEDRKRKQIRQRFHLFLTHITVLSMTNVNRVEIFRILAEEEEYDALADEMGHLVAMVDTWNMSLDDACRMRAKQTASPLLSDFLERLAYTVGGGQQISEFLIDEQDTIIQQFVTRYEADLSKLDVMKELYMSMMLSVAFVLVFAIVLPILIGANPTLLIAGTIVMFLIVQLGFVYAIHLIAPADPVWYLEDTAGPGPTSGIPTALAIGCGGSALLALAVVVVLSGLVPVPDVDVPLSILLAVPVTPLLYPGWKMRQEEQKVKTRDGEFPSFVRTLGAVESVKQSSTSSVLASLRRKDFGALTENIDALYKRLNMRIDGIRSWRLFAAETGSYLIQKFGDMYVVGRGMGGDPKLLGQIISTNYNQVLKVRDQRRQATMTLIGVLYGITAASVFAFFIGLEVVDIMMDITDEMDLGDTADAGSDVAGGPAPGDFTDGLLHTEQYNIGAIEYLLTFTILLNAALSAVIIRLTDRGHLISGLVHFVLLTWLGAVVAATTQYVVEFVVTV</sequence>
<dbReference type="NCBIfam" id="NF004704">
    <property type="entry name" value="PRK06041.1-2"/>
    <property type="match status" value="1"/>
</dbReference>
<feature type="transmembrane region" description="Helical" evidence="6">
    <location>
        <begin position="34"/>
        <end position="54"/>
    </location>
</feature>